<feature type="region of interest" description="Disordered" evidence="1">
    <location>
        <begin position="16"/>
        <end position="35"/>
    </location>
</feature>
<evidence type="ECO:0000313" key="2">
    <source>
        <dbReference type="EMBL" id="MEY9317189.1"/>
    </source>
</evidence>
<proteinExistence type="predicted"/>
<dbReference type="EMBL" id="JBGBZA010000002">
    <property type="protein sequence ID" value="MEY9317189.1"/>
    <property type="molecule type" value="Genomic_DNA"/>
</dbReference>
<dbReference type="RefSeq" id="WP_129965021.1">
    <property type="nucleotide sequence ID" value="NZ_JALJZB010000001.1"/>
</dbReference>
<evidence type="ECO:0000256" key="1">
    <source>
        <dbReference type="SAM" id="MobiDB-lite"/>
    </source>
</evidence>
<dbReference type="Gene3D" id="3.40.50.300">
    <property type="entry name" value="P-loop containing nucleotide triphosphate hydrolases"/>
    <property type="match status" value="1"/>
</dbReference>
<keyword evidence="3" id="KW-1185">Reference proteome</keyword>
<dbReference type="Pfam" id="PF13481">
    <property type="entry name" value="AAA_25"/>
    <property type="match status" value="1"/>
</dbReference>
<dbReference type="Gene3D" id="3.40.1360.10">
    <property type="match status" value="1"/>
</dbReference>
<evidence type="ECO:0000313" key="3">
    <source>
        <dbReference type="Proteomes" id="UP001565471"/>
    </source>
</evidence>
<dbReference type="InterPro" id="IPR034154">
    <property type="entry name" value="TOPRIM_DnaG/twinkle"/>
</dbReference>
<gene>
    <name evidence="2" type="ORF">ABIF29_003988</name>
</gene>
<evidence type="ECO:0008006" key="4">
    <source>
        <dbReference type="Google" id="ProtNLM"/>
    </source>
</evidence>
<dbReference type="Proteomes" id="UP001565471">
    <property type="component" value="Unassembled WGS sequence"/>
</dbReference>
<protein>
    <recommendedName>
        <fullName evidence="4">AAA+ ATPase domain-containing protein</fullName>
    </recommendedName>
</protein>
<organism evidence="2 3">
    <name type="scientific">Bradyrhizobium elkanii</name>
    <dbReference type="NCBI Taxonomy" id="29448"/>
    <lineage>
        <taxon>Bacteria</taxon>
        <taxon>Pseudomonadati</taxon>
        <taxon>Pseudomonadota</taxon>
        <taxon>Alphaproteobacteria</taxon>
        <taxon>Hyphomicrobiales</taxon>
        <taxon>Nitrobacteraceae</taxon>
        <taxon>Bradyrhizobium</taxon>
    </lineage>
</organism>
<dbReference type="SUPFAM" id="SSF52540">
    <property type="entry name" value="P-loop containing nucleoside triphosphate hydrolases"/>
    <property type="match status" value="1"/>
</dbReference>
<dbReference type="InterPro" id="IPR027417">
    <property type="entry name" value="P-loop_NTPase"/>
</dbReference>
<comment type="caution">
    <text evidence="2">The sequence shown here is derived from an EMBL/GenBank/DDBJ whole genome shotgun (WGS) entry which is preliminary data.</text>
</comment>
<dbReference type="CDD" id="cd01029">
    <property type="entry name" value="TOPRIM_primases"/>
    <property type="match status" value="1"/>
</dbReference>
<name>A0ABV4F173_BRAEL</name>
<sequence length="622" mass="67682">MSFHFTPQEIARAMGGEISGKEVLAPGPNHSAKDRSLSIKVDPGAPGGFVVHSFAGDDPIACKDYVRDKLGLRWEPRAPDNLIVRMRERSSSQVERSSSPAAEYTYKLADGTPYLRVKRTADKKFYQAHWGGSDWVNGAPKGEKIPYRLPELLEAEHDEVLIVEGEKDADRLAAIGLMATTNAGGAGKWSADLNPHFKGRNICILPDNDEAGELHAKQVASSLAGIAREIRIVRLPGLPPRGDVSDWLDAGGTVEGLDSLMKATSPQAGAVLFPFPQIMSSAEFLDGFVPPDYLIEGLIQRRFCYSLTAPTGHGKTVIALLISASKALGLPIGRHDMDPGRVLYFAGENPDDVRMRWIALSEKMNFDPKMIDVHFLPGTPKLSHIASQVRAKVQQIGGVSLVVIDTSAAYFEGDDENGNVQAGDHGRRMRSLVDLPGQPGVLVLCHPVKNAGPENLLPRGGGAFLNEMDGNLTCWKTDSLVSMHWQGKFRGPDFAPISFELETVTSPNLRDSKHRLIPSVVARALSDHERSRVEASSRDDEDALLVAIADNPRASYAGLAVALGWISSRGENKAKVKRCADRLKADKLAKPDRRGTLTLTEKGETEVKRLRAIQRQPTSVSV</sequence>
<reference evidence="2 3" key="1">
    <citation type="submission" date="2024-07" db="EMBL/GenBank/DDBJ databases">
        <title>Genomic Encyclopedia of Type Strains, Phase V (KMG-V): Genome sequencing to study the core and pangenomes of soil and plant-associated prokaryotes.</title>
        <authorList>
            <person name="Whitman W."/>
        </authorList>
    </citation>
    <scope>NUCLEOTIDE SEQUENCE [LARGE SCALE GENOMIC DNA]</scope>
    <source>
        <strain evidence="2 3">USDA 415</strain>
    </source>
</reference>
<accession>A0ABV4F173</accession>